<evidence type="ECO:0000256" key="1">
    <source>
        <dbReference type="SAM" id="MobiDB-lite"/>
    </source>
</evidence>
<comment type="caution">
    <text evidence="3">The sequence shown here is derived from an EMBL/GenBank/DDBJ whole genome shotgun (WGS) entry which is preliminary data.</text>
</comment>
<dbReference type="PANTHER" id="PTHR31973">
    <property type="entry name" value="POLYPROTEIN, PUTATIVE-RELATED"/>
    <property type="match status" value="1"/>
</dbReference>
<dbReference type="PANTHER" id="PTHR31973:SF187">
    <property type="entry name" value="MUTATOR TRANSPOSASE MUDRA PROTEIN"/>
    <property type="match status" value="1"/>
</dbReference>
<dbReference type="EMBL" id="SDMP01000010">
    <property type="protein sequence ID" value="RYR33172.1"/>
    <property type="molecule type" value="Genomic_DNA"/>
</dbReference>
<gene>
    <name evidence="3" type="ORF">Ahy_A10g047735</name>
</gene>
<reference evidence="3 4" key="1">
    <citation type="submission" date="2019-01" db="EMBL/GenBank/DDBJ databases">
        <title>Sequencing of cultivated peanut Arachis hypogaea provides insights into genome evolution and oil improvement.</title>
        <authorList>
            <person name="Chen X."/>
        </authorList>
    </citation>
    <scope>NUCLEOTIDE SEQUENCE [LARGE SCALE GENOMIC DNA]</scope>
    <source>
        <strain evidence="4">cv. Fuhuasheng</strain>
        <tissue evidence="3">Leaves</tissue>
    </source>
</reference>
<feature type="compositionally biased region" description="Acidic residues" evidence="1">
    <location>
        <begin position="1"/>
        <end position="17"/>
    </location>
</feature>
<protein>
    <recommendedName>
        <fullName evidence="2">MULE transposase domain-containing protein</fullName>
    </recommendedName>
</protein>
<accession>A0A445B3A3</accession>
<feature type="domain" description="MULE transposase" evidence="2">
    <location>
        <begin position="222"/>
        <end position="272"/>
    </location>
</feature>
<dbReference type="InterPro" id="IPR018289">
    <property type="entry name" value="MULE_transposase_dom"/>
</dbReference>
<evidence type="ECO:0000313" key="3">
    <source>
        <dbReference type="EMBL" id="RYR33172.1"/>
    </source>
</evidence>
<evidence type="ECO:0000259" key="2">
    <source>
        <dbReference type="Pfam" id="PF10551"/>
    </source>
</evidence>
<keyword evidence="4" id="KW-1185">Reference proteome</keyword>
<dbReference type="Proteomes" id="UP000289738">
    <property type="component" value="Chromosome A10"/>
</dbReference>
<organism evidence="3 4">
    <name type="scientific">Arachis hypogaea</name>
    <name type="common">Peanut</name>
    <dbReference type="NCBI Taxonomy" id="3818"/>
    <lineage>
        <taxon>Eukaryota</taxon>
        <taxon>Viridiplantae</taxon>
        <taxon>Streptophyta</taxon>
        <taxon>Embryophyta</taxon>
        <taxon>Tracheophyta</taxon>
        <taxon>Spermatophyta</taxon>
        <taxon>Magnoliopsida</taxon>
        <taxon>eudicotyledons</taxon>
        <taxon>Gunneridae</taxon>
        <taxon>Pentapetalae</taxon>
        <taxon>rosids</taxon>
        <taxon>fabids</taxon>
        <taxon>Fabales</taxon>
        <taxon>Fabaceae</taxon>
        <taxon>Papilionoideae</taxon>
        <taxon>50 kb inversion clade</taxon>
        <taxon>dalbergioids sensu lato</taxon>
        <taxon>Dalbergieae</taxon>
        <taxon>Pterocarpus clade</taxon>
        <taxon>Arachis</taxon>
    </lineage>
</organism>
<sequence length="305" mass="35387">MGTYEAAEDEGYEESDGGDSWHSEELKTPPNSDDELEEVDSNEVFPVFRDGGRFGELRLAVGMTYTTKMEFKEAVREYCIQEGRRIWFKKNDNVWMRAVYKDENYGWLVYAANNTENNYWQIKTFIDDHSCAREIKNSLANRKWLAGKLVKKLRKYPNLRQCEAAQYFKTKCDLELSKCSLTRALGDARVVVYGDATAQYGMMYICLDACKKGFLAGYRPLIGLDGAFLKTQHGGQILSAIRQDANNHIYVIAYAIVPVENTENWRWFLELLHQDLGDYKQNKFCFISNIQKVRFIHVFVVLLLY</sequence>
<feature type="region of interest" description="Disordered" evidence="1">
    <location>
        <begin position="1"/>
        <end position="39"/>
    </location>
</feature>
<dbReference type="Pfam" id="PF10551">
    <property type="entry name" value="MULE"/>
    <property type="match status" value="1"/>
</dbReference>
<name>A0A445B3A3_ARAHY</name>
<dbReference type="AlphaFoldDB" id="A0A445B3A3"/>
<proteinExistence type="predicted"/>
<evidence type="ECO:0000313" key="4">
    <source>
        <dbReference type="Proteomes" id="UP000289738"/>
    </source>
</evidence>